<feature type="compositionally biased region" description="Basic and acidic residues" evidence="1">
    <location>
        <begin position="184"/>
        <end position="205"/>
    </location>
</feature>
<name>A0ABD1BPZ1_CARAN</name>
<proteinExistence type="predicted"/>
<feature type="compositionally biased region" description="Polar residues" evidence="1">
    <location>
        <begin position="252"/>
        <end position="263"/>
    </location>
</feature>
<sequence>MATKLQNQSNRSVRVPSAVSLTGKRFLTNLRHNHASLFTGKTVTKQPRACPRVTMKNLCLRRVFSPSSISSDWDFHMKGENQTKELNVESFCNSLNSNVTREGNKELCGGLLATGEDLEEVEFSQTTPQDSEMFTSEPSLVKGGIKLGSKVIRHPEKIFKNPGSVSYRRLLPYLMEAGDGTRDVDGKDLKNEGGESMAAKDRILETRPVLHGNSSPLKKMTSSSVTKVSLCSRKLFKVPGSVNYRRMLSYLKQNSDDSPGTPETSKHIDPQKHIEENDPATENKGSSIEAKVSNTCSSNVEAALLSGEQTGNSTFVSSV</sequence>
<organism evidence="2 3">
    <name type="scientific">Cardamine amara subsp. amara</name>
    <dbReference type="NCBI Taxonomy" id="228776"/>
    <lineage>
        <taxon>Eukaryota</taxon>
        <taxon>Viridiplantae</taxon>
        <taxon>Streptophyta</taxon>
        <taxon>Embryophyta</taxon>
        <taxon>Tracheophyta</taxon>
        <taxon>Spermatophyta</taxon>
        <taxon>Magnoliopsida</taxon>
        <taxon>eudicotyledons</taxon>
        <taxon>Gunneridae</taxon>
        <taxon>Pentapetalae</taxon>
        <taxon>rosids</taxon>
        <taxon>malvids</taxon>
        <taxon>Brassicales</taxon>
        <taxon>Brassicaceae</taxon>
        <taxon>Cardamineae</taxon>
        <taxon>Cardamine</taxon>
    </lineage>
</organism>
<comment type="caution">
    <text evidence="2">The sequence shown here is derived from an EMBL/GenBank/DDBJ whole genome shotgun (WGS) entry which is preliminary data.</text>
</comment>
<dbReference type="Proteomes" id="UP001558713">
    <property type="component" value="Unassembled WGS sequence"/>
</dbReference>
<dbReference type="AlphaFoldDB" id="A0ABD1BPZ1"/>
<dbReference type="PANTHER" id="PTHR34461">
    <property type="entry name" value="EXPRESSED PROTEIN"/>
    <property type="match status" value="1"/>
</dbReference>
<dbReference type="PANTHER" id="PTHR34461:SF4">
    <property type="entry name" value="OS01G0101800 PROTEIN"/>
    <property type="match status" value="1"/>
</dbReference>
<protein>
    <submittedName>
        <fullName evidence="2">Uncharacterized protein</fullName>
    </submittedName>
</protein>
<evidence type="ECO:0000313" key="2">
    <source>
        <dbReference type="EMBL" id="KAL1219268.1"/>
    </source>
</evidence>
<evidence type="ECO:0000313" key="3">
    <source>
        <dbReference type="Proteomes" id="UP001558713"/>
    </source>
</evidence>
<feature type="region of interest" description="Disordered" evidence="1">
    <location>
        <begin position="252"/>
        <end position="292"/>
    </location>
</feature>
<reference evidence="2 3" key="1">
    <citation type="submission" date="2024-04" db="EMBL/GenBank/DDBJ databases">
        <title>Genome assembly C_amara_ONT_v2.</title>
        <authorList>
            <person name="Yant L."/>
            <person name="Moore C."/>
            <person name="Slenker M."/>
        </authorList>
    </citation>
    <scope>NUCLEOTIDE SEQUENCE [LARGE SCALE GENOMIC DNA]</scope>
    <source>
        <tissue evidence="2">Leaf</tissue>
    </source>
</reference>
<keyword evidence="3" id="KW-1185">Reference proteome</keyword>
<dbReference type="EMBL" id="JBANAX010000185">
    <property type="protein sequence ID" value="KAL1219268.1"/>
    <property type="molecule type" value="Genomic_DNA"/>
</dbReference>
<gene>
    <name evidence="2" type="ORF">V5N11_028890</name>
</gene>
<feature type="region of interest" description="Disordered" evidence="1">
    <location>
        <begin position="184"/>
        <end position="223"/>
    </location>
</feature>
<evidence type="ECO:0000256" key="1">
    <source>
        <dbReference type="SAM" id="MobiDB-lite"/>
    </source>
</evidence>
<accession>A0ABD1BPZ1</accession>
<feature type="compositionally biased region" description="Basic and acidic residues" evidence="1">
    <location>
        <begin position="264"/>
        <end position="276"/>
    </location>
</feature>